<proteinExistence type="predicted"/>
<feature type="region of interest" description="Disordered" evidence="1">
    <location>
        <begin position="130"/>
        <end position="197"/>
    </location>
</feature>
<evidence type="ECO:0000313" key="2">
    <source>
        <dbReference type="EMBL" id="CAK0843750.1"/>
    </source>
</evidence>
<reference evidence="2" key="1">
    <citation type="submission" date="2023-10" db="EMBL/GenBank/DDBJ databases">
        <authorList>
            <person name="Chen Y."/>
            <person name="Shah S."/>
            <person name="Dougan E. K."/>
            <person name="Thang M."/>
            <person name="Chan C."/>
        </authorList>
    </citation>
    <scope>NUCLEOTIDE SEQUENCE [LARGE SCALE GENOMIC DNA]</scope>
</reference>
<accession>A0ABN9TDC8</accession>
<evidence type="ECO:0000313" key="3">
    <source>
        <dbReference type="Proteomes" id="UP001189429"/>
    </source>
</evidence>
<sequence>MVSRMVGRLRSAYENSRDAVRTIGEVVEEHKALLWLMGTASSGLAGWAVYTARRLHYARVEGEMNHLSEKIEAMLGRKQEVPPEPEQPQLNMRLVLVPSVMSAFLVGYVAGRTQSSYRWHRQMRVNEGLSKPAGVRGRDPRAALQRPAAGLGAGAGRRARRRRAGQVLAGGLARGRREGREGLRASGLAGGCQREGA</sequence>
<evidence type="ECO:0008006" key="4">
    <source>
        <dbReference type="Google" id="ProtNLM"/>
    </source>
</evidence>
<evidence type="ECO:0000256" key="1">
    <source>
        <dbReference type="SAM" id="MobiDB-lite"/>
    </source>
</evidence>
<comment type="caution">
    <text evidence="2">The sequence shown here is derived from an EMBL/GenBank/DDBJ whole genome shotgun (WGS) entry which is preliminary data.</text>
</comment>
<dbReference type="Proteomes" id="UP001189429">
    <property type="component" value="Unassembled WGS sequence"/>
</dbReference>
<keyword evidence="3" id="KW-1185">Reference proteome</keyword>
<name>A0ABN9TDC8_9DINO</name>
<dbReference type="EMBL" id="CAUYUJ010014605">
    <property type="protein sequence ID" value="CAK0843750.1"/>
    <property type="molecule type" value="Genomic_DNA"/>
</dbReference>
<protein>
    <recommendedName>
        <fullName evidence="4">Transmembrane protein 242</fullName>
    </recommendedName>
</protein>
<gene>
    <name evidence="2" type="ORF">PCOR1329_LOCUS37998</name>
</gene>
<organism evidence="2 3">
    <name type="scientific">Prorocentrum cordatum</name>
    <dbReference type="NCBI Taxonomy" id="2364126"/>
    <lineage>
        <taxon>Eukaryota</taxon>
        <taxon>Sar</taxon>
        <taxon>Alveolata</taxon>
        <taxon>Dinophyceae</taxon>
        <taxon>Prorocentrales</taxon>
        <taxon>Prorocentraceae</taxon>
        <taxon>Prorocentrum</taxon>
    </lineage>
</organism>